<accession>A0ABD1ZH36</accession>
<feature type="region of interest" description="Disordered" evidence="1">
    <location>
        <begin position="102"/>
        <end position="146"/>
    </location>
</feature>
<dbReference type="EMBL" id="JBHFFA010000001">
    <property type="protein sequence ID" value="KAL2650285.1"/>
    <property type="molecule type" value="Genomic_DNA"/>
</dbReference>
<evidence type="ECO:0000313" key="3">
    <source>
        <dbReference type="Proteomes" id="UP001605036"/>
    </source>
</evidence>
<sequence>MDSAPAGATRMGSRSSTRHGGPAQVFAGPVRKWRKVWSPVTSSSPSTAAARVLLYKWNPLTPSTGGTGVKEDTTPEETSSSVSKPVKYIPVQVLIQNKEIAKKAAEEAEAQAVSEKENQEDKETATDMSVDSKQDEPTEDKEKVQDHLTEWSWTTHIGLKEEARWLVWSEKMFLSSDIKAKPRS</sequence>
<keyword evidence="3" id="KW-1185">Reference proteome</keyword>
<name>A0ABD1ZH36_9MARC</name>
<evidence type="ECO:0000256" key="1">
    <source>
        <dbReference type="SAM" id="MobiDB-lite"/>
    </source>
</evidence>
<proteinExistence type="predicted"/>
<dbReference type="PANTHER" id="PTHR34572:SF1">
    <property type="entry name" value="GOLGIN FAMILY A PROTEIN"/>
    <property type="match status" value="1"/>
</dbReference>
<dbReference type="PANTHER" id="PTHR34572">
    <property type="entry name" value="GOLGIN FAMILY A PROTEIN"/>
    <property type="match status" value="1"/>
</dbReference>
<feature type="compositionally biased region" description="Basic and acidic residues" evidence="1">
    <location>
        <begin position="114"/>
        <end position="146"/>
    </location>
</feature>
<organism evidence="2 3">
    <name type="scientific">Riccia fluitans</name>
    <dbReference type="NCBI Taxonomy" id="41844"/>
    <lineage>
        <taxon>Eukaryota</taxon>
        <taxon>Viridiplantae</taxon>
        <taxon>Streptophyta</taxon>
        <taxon>Embryophyta</taxon>
        <taxon>Marchantiophyta</taxon>
        <taxon>Marchantiopsida</taxon>
        <taxon>Marchantiidae</taxon>
        <taxon>Marchantiales</taxon>
        <taxon>Ricciaceae</taxon>
        <taxon>Riccia</taxon>
    </lineage>
</organism>
<reference evidence="2 3" key="1">
    <citation type="submission" date="2024-09" db="EMBL/GenBank/DDBJ databases">
        <title>Chromosome-scale assembly of Riccia fluitans.</title>
        <authorList>
            <person name="Paukszto L."/>
            <person name="Sawicki J."/>
            <person name="Karawczyk K."/>
            <person name="Piernik-Szablinska J."/>
            <person name="Szczecinska M."/>
            <person name="Mazdziarz M."/>
        </authorList>
    </citation>
    <scope>NUCLEOTIDE SEQUENCE [LARGE SCALE GENOMIC DNA]</scope>
    <source>
        <strain evidence="2">Rf_01</strain>
        <tissue evidence="2">Aerial parts of the thallus</tissue>
    </source>
</reference>
<feature type="region of interest" description="Disordered" evidence="1">
    <location>
        <begin position="58"/>
        <end position="83"/>
    </location>
</feature>
<protein>
    <submittedName>
        <fullName evidence="2">Uncharacterized protein</fullName>
    </submittedName>
</protein>
<dbReference type="AlphaFoldDB" id="A0ABD1ZH36"/>
<gene>
    <name evidence="2" type="ORF">R1flu_018413</name>
</gene>
<dbReference type="Proteomes" id="UP001605036">
    <property type="component" value="Unassembled WGS sequence"/>
</dbReference>
<comment type="caution">
    <text evidence="2">The sequence shown here is derived from an EMBL/GenBank/DDBJ whole genome shotgun (WGS) entry which is preliminary data.</text>
</comment>
<feature type="region of interest" description="Disordered" evidence="1">
    <location>
        <begin position="1"/>
        <end position="27"/>
    </location>
</feature>
<evidence type="ECO:0000313" key="2">
    <source>
        <dbReference type="EMBL" id="KAL2650285.1"/>
    </source>
</evidence>